<accession>A0ABR4AQS9</accession>
<organism evidence="1 2">
    <name type="scientific">Stereocaulon virgatum</name>
    <dbReference type="NCBI Taxonomy" id="373712"/>
    <lineage>
        <taxon>Eukaryota</taxon>
        <taxon>Fungi</taxon>
        <taxon>Dikarya</taxon>
        <taxon>Ascomycota</taxon>
        <taxon>Pezizomycotina</taxon>
        <taxon>Lecanoromycetes</taxon>
        <taxon>OSLEUM clade</taxon>
        <taxon>Lecanoromycetidae</taxon>
        <taxon>Lecanorales</taxon>
        <taxon>Lecanorineae</taxon>
        <taxon>Stereocaulaceae</taxon>
        <taxon>Stereocaulon</taxon>
    </lineage>
</organism>
<protein>
    <submittedName>
        <fullName evidence="1">Uncharacterized protein</fullName>
    </submittedName>
</protein>
<name>A0ABR4AQS9_9LECA</name>
<keyword evidence="2" id="KW-1185">Reference proteome</keyword>
<evidence type="ECO:0000313" key="2">
    <source>
        <dbReference type="Proteomes" id="UP001590950"/>
    </source>
</evidence>
<dbReference type="Proteomes" id="UP001590950">
    <property type="component" value="Unassembled WGS sequence"/>
</dbReference>
<dbReference type="EMBL" id="JBEFKJ010000002">
    <property type="protein sequence ID" value="KAL2047595.1"/>
    <property type="molecule type" value="Genomic_DNA"/>
</dbReference>
<proteinExistence type="predicted"/>
<evidence type="ECO:0000313" key="1">
    <source>
        <dbReference type="EMBL" id="KAL2047595.1"/>
    </source>
</evidence>
<comment type="caution">
    <text evidence="1">The sequence shown here is derived from an EMBL/GenBank/DDBJ whole genome shotgun (WGS) entry which is preliminary data.</text>
</comment>
<reference evidence="1 2" key="1">
    <citation type="submission" date="2024-09" db="EMBL/GenBank/DDBJ databases">
        <title>Rethinking Asexuality: The Enigmatic Case of Functional Sexual Genes in Lepraria (Stereocaulaceae).</title>
        <authorList>
            <person name="Doellman M."/>
            <person name="Sun Y."/>
            <person name="Barcenas-Pena A."/>
            <person name="Lumbsch H.T."/>
            <person name="Grewe F."/>
        </authorList>
    </citation>
    <scope>NUCLEOTIDE SEQUENCE [LARGE SCALE GENOMIC DNA]</scope>
    <source>
        <strain evidence="1 2">Mercado 3170</strain>
    </source>
</reference>
<sequence>MHYMINARNYSQDELYNIIALKIYQQATDQTIGSIIAYTRNGIGAQPISCHGLVSTIQQSRLTSLRTIYAAVEQDRAHWGPEAMRIYNRWSDANSQLVQRLRSDACLESHLNTDRRPKAHGEG</sequence>
<gene>
    <name evidence="1" type="ORF">N7G274_000637</name>
</gene>